<feature type="compositionally biased region" description="Polar residues" evidence="2">
    <location>
        <begin position="1467"/>
        <end position="1480"/>
    </location>
</feature>
<dbReference type="InterPro" id="IPR001680">
    <property type="entry name" value="WD40_rpt"/>
</dbReference>
<protein>
    <recommendedName>
        <fullName evidence="3">RAVE complex protein Rav1 C-terminal domain-containing protein</fullName>
    </recommendedName>
</protein>
<feature type="repeat" description="WD" evidence="1">
    <location>
        <begin position="3810"/>
        <end position="3851"/>
    </location>
</feature>
<dbReference type="SUPFAM" id="SSF50978">
    <property type="entry name" value="WD40 repeat-like"/>
    <property type="match status" value="2"/>
</dbReference>
<feature type="compositionally biased region" description="Low complexity" evidence="2">
    <location>
        <begin position="2858"/>
        <end position="2877"/>
    </location>
</feature>
<keyword evidence="5" id="KW-1185">Reference proteome</keyword>
<gene>
    <name evidence="4" type="ORF">CRM22_000794</name>
</gene>
<feature type="region of interest" description="Disordered" evidence="2">
    <location>
        <begin position="1578"/>
        <end position="1608"/>
    </location>
</feature>
<feature type="region of interest" description="Disordered" evidence="2">
    <location>
        <begin position="1771"/>
        <end position="1797"/>
    </location>
</feature>
<feature type="region of interest" description="Disordered" evidence="2">
    <location>
        <begin position="2833"/>
        <end position="2937"/>
    </location>
</feature>
<feature type="compositionally biased region" description="Polar residues" evidence="2">
    <location>
        <begin position="169"/>
        <end position="178"/>
    </location>
</feature>
<dbReference type="PROSITE" id="PS50294">
    <property type="entry name" value="WD_REPEATS_REGION"/>
    <property type="match status" value="1"/>
</dbReference>
<feature type="region of interest" description="Disordered" evidence="2">
    <location>
        <begin position="1453"/>
        <end position="1500"/>
    </location>
</feature>
<dbReference type="Gene3D" id="2.130.10.10">
    <property type="entry name" value="YVTN repeat-like/Quinoprotein amine dehydrogenase"/>
    <property type="match status" value="2"/>
</dbReference>
<feature type="region of interest" description="Disordered" evidence="2">
    <location>
        <begin position="150"/>
        <end position="185"/>
    </location>
</feature>
<feature type="compositionally biased region" description="Basic and acidic residues" evidence="2">
    <location>
        <begin position="2259"/>
        <end position="2270"/>
    </location>
</feature>
<feature type="compositionally biased region" description="Basic and acidic residues" evidence="2">
    <location>
        <begin position="1391"/>
        <end position="1401"/>
    </location>
</feature>
<feature type="domain" description="RAVE complex protein Rav1 C-terminal" evidence="3">
    <location>
        <begin position="1798"/>
        <end position="2177"/>
    </location>
</feature>
<comment type="caution">
    <text evidence="4">The sequence shown here is derived from an EMBL/GenBank/DDBJ whole genome shotgun (WGS) entry which is preliminary data.</text>
</comment>
<feature type="region of interest" description="Disordered" evidence="2">
    <location>
        <begin position="2990"/>
        <end position="3013"/>
    </location>
</feature>
<dbReference type="Proteomes" id="UP000308267">
    <property type="component" value="Unassembled WGS sequence"/>
</dbReference>
<keyword evidence="1" id="KW-0853">WD repeat</keyword>
<evidence type="ECO:0000256" key="2">
    <source>
        <dbReference type="SAM" id="MobiDB-lite"/>
    </source>
</evidence>
<organism evidence="4 5">
    <name type="scientific">Opisthorchis felineus</name>
    <dbReference type="NCBI Taxonomy" id="147828"/>
    <lineage>
        <taxon>Eukaryota</taxon>
        <taxon>Metazoa</taxon>
        <taxon>Spiralia</taxon>
        <taxon>Lophotrochozoa</taxon>
        <taxon>Platyhelminthes</taxon>
        <taxon>Trematoda</taxon>
        <taxon>Digenea</taxon>
        <taxon>Opisthorchiida</taxon>
        <taxon>Opisthorchiata</taxon>
        <taxon>Opisthorchiidae</taxon>
        <taxon>Opisthorchis</taxon>
    </lineage>
</organism>
<dbReference type="InterPro" id="IPR036322">
    <property type="entry name" value="WD40_repeat_dom_sf"/>
</dbReference>
<name>A0A4S2MDQ9_OPIFE</name>
<feature type="region of interest" description="Disordered" evidence="2">
    <location>
        <begin position="2952"/>
        <end position="2977"/>
    </location>
</feature>
<feature type="compositionally biased region" description="Low complexity" evidence="2">
    <location>
        <begin position="1402"/>
        <end position="1412"/>
    </location>
</feature>
<dbReference type="PANTHER" id="PTHR13950">
    <property type="entry name" value="RABCONNECTIN-RELATED"/>
    <property type="match status" value="1"/>
</dbReference>
<dbReference type="PANTHER" id="PTHR13950:SF9">
    <property type="entry name" value="RABCONNECTIN-3A"/>
    <property type="match status" value="1"/>
</dbReference>
<dbReference type="STRING" id="147828.A0A4S2MDQ9"/>
<feature type="compositionally biased region" description="Polar residues" evidence="2">
    <location>
        <begin position="2886"/>
        <end position="2911"/>
    </location>
</feature>
<reference evidence="4 5" key="1">
    <citation type="journal article" date="2019" name="BMC Genomics">
        <title>New insights from Opisthorchis felineus genome: update on genomics of the epidemiologically important liver flukes.</title>
        <authorList>
            <person name="Ershov N.I."/>
            <person name="Mordvinov V.A."/>
            <person name="Prokhortchouk E.B."/>
            <person name="Pakharukova M.Y."/>
            <person name="Gunbin K.V."/>
            <person name="Ustyantsev K."/>
            <person name="Genaev M.A."/>
            <person name="Blinov A.G."/>
            <person name="Mazur A."/>
            <person name="Boulygina E."/>
            <person name="Tsygankova S."/>
            <person name="Khrameeva E."/>
            <person name="Chekanov N."/>
            <person name="Fan G."/>
            <person name="Xiao A."/>
            <person name="Zhang H."/>
            <person name="Xu X."/>
            <person name="Yang H."/>
            <person name="Solovyev V."/>
            <person name="Lee S.M."/>
            <person name="Liu X."/>
            <person name="Afonnikov D.A."/>
            <person name="Skryabin K.G."/>
        </authorList>
    </citation>
    <scope>NUCLEOTIDE SEQUENCE [LARGE SCALE GENOMIC DNA]</scope>
    <source>
        <strain evidence="4">AK-0245</strain>
        <tissue evidence="4">Whole organism</tissue>
    </source>
</reference>
<feature type="region of interest" description="Disordered" evidence="2">
    <location>
        <begin position="3475"/>
        <end position="3500"/>
    </location>
</feature>
<evidence type="ECO:0000313" key="5">
    <source>
        <dbReference type="Proteomes" id="UP000308267"/>
    </source>
</evidence>
<dbReference type="PROSITE" id="PS50082">
    <property type="entry name" value="WD_REPEATS_2"/>
    <property type="match status" value="1"/>
</dbReference>
<proteinExistence type="predicted"/>
<feature type="region of interest" description="Disordered" evidence="2">
    <location>
        <begin position="3325"/>
        <end position="3367"/>
    </location>
</feature>
<feature type="region of interest" description="Disordered" evidence="2">
    <location>
        <begin position="2241"/>
        <end position="2288"/>
    </location>
</feature>
<dbReference type="EMBL" id="SJOL01001569">
    <property type="protein sequence ID" value="TGZ74712.1"/>
    <property type="molecule type" value="Genomic_DNA"/>
</dbReference>
<dbReference type="InterPro" id="IPR022033">
    <property type="entry name" value="Rav1p_C"/>
</dbReference>
<evidence type="ECO:0000313" key="4">
    <source>
        <dbReference type="EMBL" id="TGZ74712.1"/>
    </source>
</evidence>
<feature type="region of interest" description="Disordered" evidence="2">
    <location>
        <begin position="1391"/>
        <end position="1413"/>
    </location>
</feature>
<sequence>MRLHQVLTGSCNATHNHASHGVVSGINFVAYASGCDVVILNECFIRVQIIPWDKLDGLIVQAVSCSHYDGKIAVANSKRIYIYSPKLSTGSTVRCSLSNVTWYLQHCIDLPAKTLVCCLAWSHESCFSTRKSGLLVAKNDGQLIMWRPPFSPDQSRRTHPPKFLLGSSPLGSETTSVGELSMDETSGDIPIPPQNSESWKSLSIGNLPGTPLQMEFSPDGRYFATLFQSPGDKTTTKIFVWFQANQHLPDLDDCSSGDTLTEERWEHMVLHHPVSVLYFTWRSCSPYLPVGWVPNVLLTSSEDRVCRLWVEVLKLNPSVSAPATGSAASMPKPPQRTDVHNELLATITMPIRSRIPPSNQPAHRHMAGCSPDLDSQPGSSFSVPSILLHHPVLRRLLELWLADPFDDTNITVHSTQPATQAADTFQHCSNNYCLPQFAFAASLDLDSFQGLSAGSDLASSTHQFVLHWLNNKVHRLNEKMRQLLLDSVARIMNIPSLSTHCTTTSIPADSPMPTLTDHLAVLDQSVEAMISEWQHAPDVVLSILPNDGSLVVWYIHGLDTSVPNPAGLRVQYVPLLENGTRTGAIESSFTMTPSSGHTRLTQVTSSLRSRLHEAFPVIEAASLQPGVFLFLTATPSSHHQHIHTDGSDQATPSSRDISTLFCRLMILLQLQHSKAEMDPVARIWRQAALSGLSETQLLGTVFATKFHQSQYVAMVTRHFNGSLRYWRLDVSKSSQFQWIVGVNGSARLSGHRFHTEAIVSHPLLPLVLSNSHYELKGSSVSAESFGEAPAESVSELILWRVDPVGPLTSSSGTVGGLGHRLQHCHHTSAAHRLRFTVEPSDISQSGGSLSRGGLFEVARVSVPKPPQQLRPWFHEIAWFPCVLTTALTQYPVALFVANTAVSQSKPCDDQLGFFLAFADAGDELQQTLGRGTTTKSTDEEERLLSLTNADTSGCIIQLRTTVTMRRVDPPKAASFTPQTLLLHVFPSELVARVDLQRTTPLRPLTAHSSHTTYLIVRLTGWRRTTEDRNEFVDYCPRTRLEMWRVRVATEASPSQSPPESLVPLRLSAFDDLLCDLEKVNDCELPLPSGVLITRAEVSAAHVSWATLSTYNAPPPYLIVSACSDGCLRFWRCVAQQTGSLLGGETFTWSEWQMPLAHALSSCIELDSHHPPKILDVDCAYSGRIAVAYAPLTSEGAVSVPVPQSGLSIPKILVVIYECESSGGCEWILEDTIDLSLDFHQGHSHRNQQLPAVVQLDWVSTEDGGHLLSIMLGSQVLVYAPTCQTVNPTQSHPHAPSTLMTTLGEVYLTWKRVASTRVYTAHVGEHQVVKSNPLYPVPSGRHKRAIWLRDGLLLIAVTTEILVYSQWPNEAGHHELSTMEQTIGAEEPTVQKKLTDKQRSHPDAAPIPQPDDATVAGTASMTVAQLTKTYSAYLLKPSPSAALLANMVGLRSPATKPHTSAGGVSPKTKPSSPNTVGTSSGPDEVASSLPTTTTHAKPSPIETADPALLADLGLFESIQIFNPVMPQFHPRQLLEWLNLGRLRRVQAILAHLTRCLTASSPALASISRRSAHRRNSVVGEVPGWSGEGTQPNSATGEFGPTSGATSSTAGPVPLLDAQTIPPVPLYVLLAIDSLQTNQFVAENESGKRSTVFDPLDDSDVLTLTDESELFKIQDDADDATDLTSPTPKFRADRLRAGRQSKDERMSAYGAMSMWSLKPSALAAMCQFRPEDAQLLAEHLTVRQLPGLSPLDQMYLLGIADLMANVQTDVTDRLGSTDPDASSVPIKDGTTTSTRPVQPNHGLDECGLRFLLTVQLYSYLSRTLPPARRAQLLSSGLTNSSLAWAFHSDATEELLARIPTKQFSPNSEELTWVEFKRYGCGWWIRSDTLLRRCVEKIARTSFQQTKDPMESVVFYAAMCKANVVAGLFKSIGNKTLENFFRSDFGPGRPACRQAKLNAFRLLSQHRYTHAAGLFLLAGCLDDAIRVCLDTLKDLQLAVVLVRLYMSSFRGMDQLQEESPFHRLLRQHVITNEDPFLRSMAFWSLGDPLASLRTLLQGPEPISTITPPVSRNATEVDAFSVNLSPQHPQLLEKTLSLVGSEDGQPRSSSTLHTSVYPSVFKFYTFLRKHPLVLRQWRVGTSPTSIIDSPAMRQMTCLERRLYFRTAHHYSALGCPTLALEVLSKIPPLLPIVEVERRASSIIATLDRSLSGNVEPMEALATASQATLVPTSSGRDMNVFSLWDNDDDEPVSSTPNLPPMDPFKIELSDSDSDHSNPIPEASVQPVESATGLTRNSVAESSICEEAEGMVDLIANQLKFIACLKILSEELSTLASGAEAEGVGLRKHVWHWLERELAVVHVLTAAGQLPLQTADTWTNTDFFHSAAQQLLEKLTNFHLTEPPTSNRSGQNQEEYQEDFTCRGPLTTPSFLIFASPTSGDQSTIPKESTTGRAYGNDAAIILDAWMLPKEVRQAETNRIRTRHRWLKSHEAFLTSLINFCGLYGASGVGLPAVRIELLFLLTELHTYPARPVSSSNDAAAVTSTGNPSVPAPTVTRGYQTHSWLPSTTVGLVDGVPLLRTVLHLPPGALLLPDPVKHIQCMIQDLMACLEGLPPPYLTTVILPCPHRPNSEQPDSSDPPPQHYCIQCAWAPTPHRQRHVFLLRNLCAALAVAMHQSLSTGGWFGPGQTTEGLGSTSGVALPASSSMNIRSVERLQATKQPLQPNTEPSKWPGLTTLRKYIQLQVPFPQPLKPVSSALTVRKLSVSESSASTTTLTTTLQPVNQRHLIGLLAQALAATYLGLIVYALHTRDACVLYRLAAARLDSATWAKVFGGAYRAKPFRPRAPPGSTSSKLRPAPPPPPAAAAAASSRPPRPQRGGAQSRLAAIRATKRGTSISESGTIPPQPSQTDAEISGTTKPPVASVGQAVPPSAQPPPPPDEWFVPPQYSMLTCLLSRPLPQGALSDDPSQIFDSDESEPPEGYESYTSALAARQRRLRRAYGRSRSANNRAAQRKAKEELRRRLAKRTGIVDSSDEEDQVRVPQRLDELYPELAADGTATTSEQPRWILRLLCLDPDIVDSSFCLGTAWESADRKGAFRNDSSEDENENELDVDNGVQKTTSLEAEKQWANGDSYAWRLMRLSIMQLAKVEIDRLIHLLDFSTDDLAVHAPGLVTAARSVDMWMASYRVGLTAPPTLTPLSLTRLSQAPEHHLLPPPQFLPDIESHLEGVPGPGKSVAGALGDKPELAEVSSQFPSAGATRSMLRLRHLTNPTKTPFQTQDPFSLPTKRLWCYLVRQPTVDDTIVRHVFRQPRVIQSIVVPTSVSPPSPVAKPTFTLESSSASSSVADKVPTSDESLRPVPHAGPGRTTRQIQSTLPTCGVPGSLLFDDAVRLIHKEHDPLIAMCLNQCPLVNHGYIAVATPKEVIELNVENLVTLPAWYADEVEYDLELMRRPKPHIYMEGGGGGTDDFVILDSPYTGTASTGEVPGGPMTTTHSSKIGGSAPATADHGHPHVFSTQFRGLQLHSTSVQLSKPALERSRRLATTILKRSLPAVYSLASHPILPYYLSGTGTGSVHLFEWATTIPLIAGFTNTYALTPAGASGQGPAGSRGARVTAIHFDHSGRRFGCGDADGNFGLWNLQTTTPDKPPYFRCRCHAKGLADFCFVGSSSLIATVGAGTGPAGPSLPGGLHVTGHVSTGEQPGPGGISAVFSADQDGANLALWDALLPPHRSCVIRVTDPELESPCTAISHFTPSLRSSGWPQFLSTSSTLDGLLSRNGATPFALGSVTRDRLVAVGTKRGEVCFVDLRQPKVMRSFAAHDSAIRTLCIDPTNDCLITGGADGQVKIWRLSEHELINSFYGDFYQGRGAAALAAAALFRGNQTAAIIAATYPGISKIKLLPLVPGASLLQQGKSVAADGSDVVQPYYQNQDSIAAVSAACRFISCGADGGLRMRSFIVRPKPFCVC</sequence>
<dbReference type="Pfam" id="PF12234">
    <property type="entry name" value="Rav1p_C"/>
    <property type="match status" value="1"/>
</dbReference>
<dbReference type="GO" id="GO:0043291">
    <property type="term" value="C:RAVE complex"/>
    <property type="evidence" value="ECO:0007669"/>
    <property type="project" value="TreeGrafter"/>
</dbReference>
<evidence type="ECO:0000256" key="1">
    <source>
        <dbReference type="PROSITE-ProRule" id="PRU00221"/>
    </source>
</evidence>
<dbReference type="GO" id="GO:0007035">
    <property type="term" value="P:vacuolar acidification"/>
    <property type="evidence" value="ECO:0007669"/>
    <property type="project" value="TreeGrafter"/>
</dbReference>
<evidence type="ECO:0000259" key="3">
    <source>
        <dbReference type="Pfam" id="PF12234"/>
    </source>
</evidence>
<dbReference type="InterPro" id="IPR052208">
    <property type="entry name" value="DmX-like/RAVE_component"/>
</dbReference>
<dbReference type="Pfam" id="PF00400">
    <property type="entry name" value="WD40"/>
    <property type="match status" value="1"/>
</dbReference>
<dbReference type="OrthoDB" id="342131at2759"/>
<dbReference type="SMART" id="SM00320">
    <property type="entry name" value="WD40"/>
    <property type="match status" value="6"/>
</dbReference>
<dbReference type="InterPro" id="IPR015943">
    <property type="entry name" value="WD40/YVTN_repeat-like_dom_sf"/>
</dbReference>
<accession>A0A4S2MDQ9</accession>